<proteinExistence type="predicted"/>
<protein>
    <submittedName>
        <fullName evidence="1">Uncharacterized protein</fullName>
    </submittedName>
</protein>
<accession>A0A1J5NZA5</accession>
<sequence length="165" mass="18879">MAALHRKLDDDARAILWPHLAREEWHRGIERHVIRVDRKVVDVEGTQIGHQQFPGRIGAADFAVFVKHPNSAEPVGVDDGEAVVDRVGREQRTVEERHRTRRFGTQRGLRAAEMVGPGRKQRPRRLVLDLAELMRWRAARGIQLIPEISDRNSRLCRLDLGVARA</sequence>
<evidence type="ECO:0000313" key="1">
    <source>
        <dbReference type="EMBL" id="OIQ63576.1"/>
    </source>
</evidence>
<reference evidence="1" key="1">
    <citation type="submission" date="2016-10" db="EMBL/GenBank/DDBJ databases">
        <title>Sequence of Gallionella enrichment culture.</title>
        <authorList>
            <person name="Poehlein A."/>
            <person name="Muehling M."/>
            <person name="Daniel R."/>
        </authorList>
    </citation>
    <scope>NUCLEOTIDE SEQUENCE</scope>
</reference>
<dbReference type="AlphaFoldDB" id="A0A1J5NZA5"/>
<name>A0A1J5NZA5_9ZZZZ</name>
<comment type="caution">
    <text evidence="1">The sequence shown here is derived from an EMBL/GenBank/DDBJ whole genome shotgun (WGS) entry which is preliminary data.</text>
</comment>
<dbReference type="EMBL" id="MLJW01008884">
    <property type="protein sequence ID" value="OIQ63576.1"/>
    <property type="molecule type" value="Genomic_DNA"/>
</dbReference>
<organism evidence="1">
    <name type="scientific">mine drainage metagenome</name>
    <dbReference type="NCBI Taxonomy" id="410659"/>
    <lineage>
        <taxon>unclassified sequences</taxon>
        <taxon>metagenomes</taxon>
        <taxon>ecological metagenomes</taxon>
    </lineage>
</organism>
<gene>
    <name evidence="1" type="ORF">GALL_548830</name>
</gene>